<reference evidence="2 3" key="1">
    <citation type="submission" date="2022-04" db="EMBL/GenBank/DDBJ databases">
        <title>Genome draft of Actinomadura sp. ATCC 31491.</title>
        <authorList>
            <person name="Shi X."/>
            <person name="Du Y."/>
        </authorList>
    </citation>
    <scope>NUCLEOTIDE SEQUENCE [LARGE SCALE GENOMIC DNA]</scope>
    <source>
        <strain evidence="2 3">ATCC 31491</strain>
    </source>
</reference>
<feature type="compositionally biased region" description="Pro residues" evidence="1">
    <location>
        <begin position="1"/>
        <end position="12"/>
    </location>
</feature>
<organism evidence="2 3">
    <name type="scientific">Actinomadura luzonensis</name>
    <dbReference type="NCBI Taxonomy" id="2805427"/>
    <lineage>
        <taxon>Bacteria</taxon>
        <taxon>Bacillati</taxon>
        <taxon>Actinomycetota</taxon>
        <taxon>Actinomycetes</taxon>
        <taxon>Streptosporangiales</taxon>
        <taxon>Thermomonosporaceae</taxon>
        <taxon>Actinomadura</taxon>
    </lineage>
</organism>
<protein>
    <submittedName>
        <fullName evidence="2">Uncharacterized protein</fullName>
    </submittedName>
</protein>
<comment type="caution">
    <text evidence="2">The sequence shown here is derived from an EMBL/GenBank/DDBJ whole genome shotgun (WGS) entry which is preliminary data.</text>
</comment>
<name>A0ABT0FV29_9ACTN</name>
<proteinExistence type="predicted"/>
<dbReference type="Proteomes" id="UP001317259">
    <property type="component" value="Unassembled WGS sequence"/>
</dbReference>
<sequence>MSTFPPQSPPVRRPQLIDPASTIPLRPGTPEHLARVRAWLLFNANVNAPAAHRLPSYEQLIVSAG</sequence>
<dbReference type="RefSeq" id="WP_242381699.1">
    <property type="nucleotide sequence ID" value="NZ_JAKRKC020000001.1"/>
</dbReference>
<evidence type="ECO:0000313" key="3">
    <source>
        <dbReference type="Proteomes" id="UP001317259"/>
    </source>
</evidence>
<evidence type="ECO:0000256" key="1">
    <source>
        <dbReference type="SAM" id="MobiDB-lite"/>
    </source>
</evidence>
<feature type="region of interest" description="Disordered" evidence="1">
    <location>
        <begin position="1"/>
        <end position="28"/>
    </location>
</feature>
<accession>A0ABT0FV29</accession>
<evidence type="ECO:0000313" key="2">
    <source>
        <dbReference type="EMBL" id="MCK2215761.1"/>
    </source>
</evidence>
<keyword evidence="3" id="KW-1185">Reference proteome</keyword>
<gene>
    <name evidence="2" type="ORF">MF672_018465</name>
</gene>
<dbReference type="EMBL" id="JAKRKC020000001">
    <property type="protein sequence ID" value="MCK2215761.1"/>
    <property type="molecule type" value="Genomic_DNA"/>
</dbReference>